<evidence type="ECO:0000313" key="2">
    <source>
        <dbReference type="Proteomes" id="UP001497535"/>
    </source>
</evidence>
<organism evidence="1 2">
    <name type="scientific">Meloidogyne enterolobii</name>
    <name type="common">Root-knot nematode worm</name>
    <name type="synonym">Meloidogyne mayaguensis</name>
    <dbReference type="NCBI Taxonomy" id="390850"/>
    <lineage>
        <taxon>Eukaryota</taxon>
        <taxon>Metazoa</taxon>
        <taxon>Ecdysozoa</taxon>
        <taxon>Nematoda</taxon>
        <taxon>Chromadorea</taxon>
        <taxon>Rhabditida</taxon>
        <taxon>Tylenchina</taxon>
        <taxon>Tylenchomorpha</taxon>
        <taxon>Tylenchoidea</taxon>
        <taxon>Meloidogynidae</taxon>
        <taxon>Meloidogyninae</taxon>
        <taxon>Meloidogyne</taxon>
    </lineage>
</organism>
<gene>
    <name evidence="1" type="ORF">MENTE1834_LOCUS31257</name>
</gene>
<name>A0ACB0ZXJ3_MELEN</name>
<evidence type="ECO:0000313" key="1">
    <source>
        <dbReference type="EMBL" id="CAK5083880.1"/>
    </source>
</evidence>
<dbReference type="Proteomes" id="UP001497535">
    <property type="component" value="Unassembled WGS sequence"/>
</dbReference>
<reference evidence="1" key="1">
    <citation type="submission" date="2023-11" db="EMBL/GenBank/DDBJ databases">
        <authorList>
            <person name="Poullet M."/>
        </authorList>
    </citation>
    <scope>NUCLEOTIDE SEQUENCE</scope>
    <source>
        <strain evidence="1">E1834</strain>
    </source>
</reference>
<dbReference type="EMBL" id="CAVMJV010000052">
    <property type="protein sequence ID" value="CAK5083880.1"/>
    <property type="molecule type" value="Genomic_DNA"/>
</dbReference>
<comment type="caution">
    <text evidence="1">The sequence shown here is derived from an EMBL/GenBank/DDBJ whole genome shotgun (WGS) entry which is preliminary data.</text>
</comment>
<accession>A0ACB0ZXJ3</accession>
<sequence length="160" mass="19455">MLETENDLINILKIFTKLVLKDIGDSNLVIKFEKFFGNGFYNTLTEIIDNYTFIFEQLQSFPQENTLKYKNIFIIWHLFAITRKVIRNFALFHNSNDYYKEELRKYIYETNNFEEISMFGYAEAYDIFEVKANLFMNEFRKSRYFYMHYGKIIYEDDGIS</sequence>
<keyword evidence="2" id="KW-1185">Reference proteome</keyword>
<protein>
    <submittedName>
        <fullName evidence="1">Uncharacterized protein</fullName>
    </submittedName>
</protein>
<proteinExistence type="predicted"/>